<accession>A0ABW4I8W4</accession>
<evidence type="ECO:0000313" key="3">
    <source>
        <dbReference type="EMBL" id="MFD1628658.1"/>
    </source>
</evidence>
<dbReference type="EMBL" id="JBHUDG010000003">
    <property type="protein sequence ID" value="MFD1628658.1"/>
    <property type="molecule type" value="Genomic_DNA"/>
</dbReference>
<organism evidence="3 4">
    <name type="scientific">Pseudopedobacter beijingensis</name>
    <dbReference type="NCBI Taxonomy" id="1207056"/>
    <lineage>
        <taxon>Bacteria</taxon>
        <taxon>Pseudomonadati</taxon>
        <taxon>Bacteroidota</taxon>
        <taxon>Sphingobacteriia</taxon>
        <taxon>Sphingobacteriales</taxon>
        <taxon>Sphingobacteriaceae</taxon>
        <taxon>Pseudopedobacter</taxon>
    </lineage>
</organism>
<gene>
    <name evidence="3" type="ORF">ACFSAH_02155</name>
</gene>
<sequence length="323" mass="36356">MKKISIFLVIILIIHNTSIQATSQTNNMKYPCSTGTNTNENTFDIPYDHEKTNYSHMKTNSSAPVKNGYSDVNGIKMYYEIYGEGKPLVLIHGGGSTIQTSFGRIIPLLASHRQLICVELQAHGRTSDRNTVISFEQDADDVFELLKNLNIHKADVLGFSNGGNTALQLAIRHPEICHKIIAGSILLKREGTFPQFWEFMKNGTFDQMPQQYKDAFLQVNPDKEKLMNMYQKCADRMNNFKDFPDEQLKSIKAPVLLINGSSDVATPEHIVAMSRIIPNCNLAIIPGGHGEYIGEITTLKPDYKESDFITPMIESFFSKNEIK</sequence>
<dbReference type="Gene3D" id="3.40.50.1820">
    <property type="entry name" value="alpha/beta hydrolase"/>
    <property type="match status" value="1"/>
</dbReference>
<evidence type="ECO:0000313" key="4">
    <source>
        <dbReference type="Proteomes" id="UP001597118"/>
    </source>
</evidence>
<evidence type="ECO:0000259" key="2">
    <source>
        <dbReference type="Pfam" id="PF00561"/>
    </source>
</evidence>
<dbReference type="Proteomes" id="UP001597118">
    <property type="component" value="Unassembled WGS sequence"/>
</dbReference>
<feature type="chain" id="PRO_5046873106" evidence="1">
    <location>
        <begin position="22"/>
        <end position="323"/>
    </location>
</feature>
<protein>
    <submittedName>
        <fullName evidence="3">Alpha/beta fold hydrolase</fullName>
    </submittedName>
</protein>
<dbReference type="Pfam" id="PF00561">
    <property type="entry name" value="Abhydrolase_1"/>
    <property type="match status" value="1"/>
</dbReference>
<keyword evidence="1" id="KW-0732">Signal</keyword>
<name>A0ABW4I8W4_9SPHI</name>
<dbReference type="PANTHER" id="PTHR46331:SF2">
    <property type="entry name" value="VALACYCLOVIR HYDROLASE"/>
    <property type="match status" value="1"/>
</dbReference>
<dbReference type="PANTHER" id="PTHR46331">
    <property type="entry name" value="VALACYCLOVIR HYDROLASE"/>
    <property type="match status" value="1"/>
</dbReference>
<keyword evidence="4" id="KW-1185">Reference proteome</keyword>
<dbReference type="RefSeq" id="WP_379661045.1">
    <property type="nucleotide sequence ID" value="NZ_JBHUDG010000003.1"/>
</dbReference>
<keyword evidence="3" id="KW-0378">Hydrolase</keyword>
<dbReference type="InterPro" id="IPR029058">
    <property type="entry name" value="AB_hydrolase_fold"/>
</dbReference>
<proteinExistence type="predicted"/>
<evidence type="ECO:0000256" key="1">
    <source>
        <dbReference type="SAM" id="SignalP"/>
    </source>
</evidence>
<feature type="domain" description="AB hydrolase-1" evidence="2">
    <location>
        <begin position="86"/>
        <end position="225"/>
    </location>
</feature>
<dbReference type="InterPro" id="IPR000073">
    <property type="entry name" value="AB_hydrolase_1"/>
</dbReference>
<feature type="signal peptide" evidence="1">
    <location>
        <begin position="1"/>
        <end position="21"/>
    </location>
</feature>
<reference evidence="4" key="1">
    <citation type="journal article" date="2019" name="Int. J. Syst. Evol. Microbiol.">
        <title>The Global Catalogue of Microorganisms (GCM) 10K type strain sequencing project: providing services to taxonomists for standard genome sequencing and annotation.</title>
        <authorList>
            <consortium name="The Broad Institute Genomics Platform"/>
            <consortium name="The Broad Institute Genome Sequencing Center for Infectious Disease"/>
            <person name="Wu L."/>
            <person name="Ma J."/>
        </authorList>
    </citation>
    <scope>NUCLEOTIDE SEQUENCE [LARGE SCALE GENOMIC DNA]</scope>
    <source>
        <strain evidence="4">CCUG 53762</strain>
    </source>
</reference>
<comment type="caution">
    <text evidence="3">The sequence shown here is derived from an EMBL/GenBank/DDBJ whole genome shotgun (WGS) entry which is preliminary data.</text>
</comment>
<dbReference type="GO" id="GO:0016787">
    <property type="term" value="F:hydrolase activity"/>
    <property type="evidence" value="ECO:0007669"/>
    <property type="project" value="UniProtKB-KW"/>
</dbReference>
<dbReference type="SUPFAM" id="SSF53474">
    <property type="entry name" value="alpha/beta-Hydrolases"/>
    <property type="match status" value="1"/>
</dbReference>